<evidence type="ECO:0000256" key="2">
    <source>
        <dbReference type="ARBA" id="ARBA00022679"/>
    </source>
</evidence>
<dbReference type="CDD" id="cd00834">
    <property type="entry name" value="KAS_I_II"/>
    <property type="match status" value="1"/>
</dbReference>
<dbReference type="InterPro" id="IPR016039">
    <property type="entry name" value="Thiolase-like"/>
</dbReference>
<dbReference type="Proteomes" id="UP001234880">
    <property type="component" value="Unassembled WGS sequence"/>
</dbReference>
<organism evidence="5 6">
    <name type="scientific">Streptomyces demainii</name>
    <dbReference type="NCBI Taxonomy" id="588122"/>
    <lineage>
        <taxon>Bacteria</taxon>
        <taxon>Bacillati</taxon>
        <taxon>Actinomycetota</taxon>
        <taxon>Actinomycetes</taxon>
        <taxon>Kitasatosporales</taxon>
        <taxon>Streptomycetaceae</taxon>
        <taxon>Streptomyces</taxon>
    </lineage>
</organism>
<proteinExistence type="inferred from homology"/>
<dbReference type="InterPro" id="IPR000794">
    <property type="entry name" value="Beta-ketoacyl_synthase"/>
</dbReference>
<evidence type="ECO:0000313" key="6">
    <source>
        <dbReference type="Proteomes" id="UP001234880"/>
    </source>
</evidence>
<dbReference type="InterPro" id="IPR014030">
    <property type="entry name" value="Ketoacyl_synth_N"/>
</dbReference>
<keyword evidence="2 3" id="KW-0808">Transferase</keyword>
<dbReference type="PANTHER" id="PTHR11712">
    <property type="entry name" value="POLYKETIDE SYNTHASE-RELATED"/>
    <property type="match status" value="1"/>
</dbReference>
<dbReference type="RefSeq" id="WP_307109861.1">
    <property type="nucleotide sequence ID" value="NZ_JAURUE010000001.1"/>
</dbReference>
<reference evidence="5 6" key="1">
    <citation type="submission" date="2023-07" db="EMBL/GenBank/DDBJ databases">
        <title>Sequencing the genomes of 1000 actinobacteria strains.</title>
        <authorList>
            <person name="Klenk H.-P."/>
        </authorList>
    </citation>
    <scope>NUCLEOTIDE SEQUENCE [LARGE SCALE GENOMIC DNA]</scope>
    <source>
        <strain evidence="5 6">DSM 41600</strain>
    </source>
</reference>
<dbReference type="GO" id="GO:0004315">
    <property type="term" value="F:3-oxoacyl-[acyl-carrier-protein] synthase activity"/>
    <property type="evidence" value="ECO:0007669"/>
    <property type="project" value="UniProtKB-EC"/>
</dbReference>
<gene>
    <name evidence="5" type="ORF">JOF35_000105</name>
</gene>
<comment type="caution">
    <text evidence="5">The sequence shown here is derived from an EMBL/GenBank/DDBJ whole genome shotgun (WGS) entry which is preliminary data.</text>
</comment>
<dbReference type="PROSITE" id="PS52004">
    <property type="entry name" value="KS3_2"/>
    <property type="match status" value="1"/>
</dbReference>
<sequence>MRTPAGRPARSDVAISGMGVVTPAGCTTEELWSGVSAGRSLAAELTHFDVAQHRIRIGCRVRGLTDDGRDRPWQPVLASKDARRLDPFARYGLAAALAAHADAGLPEASAARCAIVVGNAVGGRTTSDLESVNFAARGPQAVRPLMPLMTMPNAAAAQIALQLGWHGPALTVSTTCASGADAIGLGAAMLRDHRADLVIAGGCEATLTPITLAGFGNLNAASTRTDAATACRPFDESRDGFVMGEGAAFVVLERAADARARGARLHGLVAGHAATSDAYHLSAPHPGGAFAADAMSGALADAGLAPADIAHVNAHGTATVHNDRAEAAALAKVFGPYGIPVTASKGVIGHLIGAAGAVELVVAVLSMNAGAVPPTANHTRTEPEMEIDVVHGAPQPVALGPALTNSFGFGGHNSSLVVTPA</sequence>
<dbReference type="InterPro" id="IPR020841">
    <property type="entry name" value="PKS_Beta-ketoAc_synthase_dom"/>
</dbReference>
<dbReference type="Pfam" id="PF02801">
    <property type="entry name" value="Ketoacyl-synt_C"/>
    <property type="match status" value="1"/>
</dbReference>
<dbReference type="NCBIfam" id="NF005589">
    <property type="entry name" value="PRK07314.1"/>
    <property type="match status" value="1"/>
</dbReference>
<dbReference type="Pfam" id="PF00109">
    <property type="entry name" value="ketoacyl-synt"/>
    <property type="match status" value="1"/>
</dbReference>
<dbReference type="InterPro" id="IPR014031">
    <property type="entry name" value="Ketoacyl_synth_C"/>
</dbReference>
<evidence type="ECO:0000256" key="1">
    <source>
        <dbReference type="ARBA" id="ARBA00008467"/>
    </source>
</evidence>
<dbReference type="PANTHER" id="PTHR11712:SF347">
    <property type="entry name" value="BETA KETOACYL-ACYL CARRIER PROTEIN SYNTHASE"/>
    <property type="match status" value="1"/>
</dbReference>
<keyword evidence="6" id="KW-1185">Reference proteome</keyword>
<dbReference type="SMART" id="SM00825">
    <property type="entry name" value="PKS_KS"/>
    <property type="match status" value="1"/>
</dbReference>
<evidence type="ECO:0000313" key="5">
    <source>
        <dbReference type="EMBL" id="MDP9607828.1"/>
    </source>
</evidence>
<evidence type="ECO:0000259" key="4">
    <source>
        <dbReference type="PROSITE" id="PS52004"/>
    </source>
</evidence>
<evidence type="ECO:0000256" key="3">
    <source>
        <dbReference type="RuleBase" id="RU003694"/>
    </source>
</evidence>
<dbReference type="Gene3D" id="3.40.47.10">
    <property type="match status" value="2"/>
</dbReference>
<dbReference type="SUPFAM" id="SSF53901">
    <property type="entry name" value="Thiolase-like"/>
    <property type="match status" value="2"/>
</dbReference>
<name>A0ABT9KHD2_9ACTN</name>
<feature type="domain" description="Ketosynthase family 3 (KS3)" evidence="4">
    <location>
        <begin position="10"/>
        <end position="420"/>
    </location>
</feature>
<protein>
    <submittedName>
        <fullName evidence="5">3-oxoacyl-[acyl-carrier-protein] synthase II</fullName>
        <ecNumber evidence="5">2.3.1.179</ecNumber>
    </submittedName>
</protein>
<dbReference type="EMBL" id="JAURUE010000001">
    <property type="protein sequence ID" value="MDP9607828.1"/>
    <property type="molecule type" value="Genomic_DNA"/>
</dbReference>
<keyword evidence="5" id="KW-0012">Acyltransferase</keyword>
<dbReference type="EC" id="2.3.1.179" evidence="5"/>
<comment type="similarity">
    <text evidence="1 3">Belongs to the thiolase-like superfamily. Beta-ketoacyl-ACP synthases family.</text>
</comment>
<accession>A0ABT9KHD2</accession>